<feature type="region of interest" description="Disordered" evidence="1">
    <location>
        <begin position="1"/>
        <end position="39"/>
    </location>
</feature>
<evidence type="ECO:0000256" key="1">
    <source>
        <dbReference type="SAM" id="MobiDB-lite"/>
    </source>
</evidence>
<name>A0AA87ZT08_FICCA</name>
<dbReference type="Proteomes" id="UP001187192">
    <property type="component" value="Unassembled WGS sequence"/>
</dbReference>
<proteinExistence type="predicted"/>
<feature type="region of interest" description="Disordered" evidence="1">
    <location>
        <begin position="99"/>
        <end position="142"/>
    </location>
</feature>
<dbReference type="PANTHER" id="PTHR35098">
    <property type="entry name" value="EXPRESSED PROTEIN"/>
    <property type="match status" value="1"/>
</dbReference>
<accession>A0AA87ZT08</accession>
<dbReference type="GO" id="GO:0009408">
    <property type="term" value="P:response to heat"/>
    <property type="evidence" value="ECO:0007669"/>
    <property type="project" value="InterPro"/>
</dbReference>
<gene>
    <name evidence="2" type="ORF">TIFTF001_011175</name>
</gene>
<evidence type="ECO:0000313" key="3">
    <source>
        <dbReference type="Proteomes" id="UP001187192"/>
    </source>
</evidence>
<comment type="caution">
    <text evidence="2">The sequence shown here is derived from an EMBL/GenBank/DDBJ whole genome shotgun (WGS) entry which is preliminary data.</text>
</comment>
<dbReference type="AlphaFoldDB" id="A0AA87ZT08"/>
<feature type="compositionally biased region" description="Basic and acidic residues" evidence="1">
    <location>
        <begin position="110"/>
        <end position="138"/>
    </location>
</feature>
<dbReference type="InterPro" id="IPR040294">
    <property type="entry name" value="Nodulin-rel_1/2"/>
</dbReference>
<dbReference type="GO" id="GO:0010115">
    <property type="term" value="P:regulation of abscisic acid biosynthetic process"/>
    <property type="evidence" value="ECO:0007669"/>
    <property type="project" value="InterPro"/>
</dbReference>
<keyword evidence="3" id="KW-1185">Reference proteome</keyword>
<organism evidence="2 3">
    <name type="scientific">Ficus carica</name>
    <name type="common">Common fig</name>
    <dbReference type="NCBI Taxonomy" id="3494"/>
    <lineage>
        <taxon>Eukaryota</taxon>
        <taxon>Viridiplantae</taxon>
        <taxon>Streptophyta</taxon>
        <taxon>Embryophyta</taxon>
        <taxon>Tracheophyta</taxon>
        <taxon>Spermatophyta</taxon>
        <taxon>Magnoliopsida</taxon>
        <taxon>eudicotyledons</taxon>
        <taxon>Gunneridae</taxon>
        <taxon>Pentapetalae</taxon>
        <taxon>rosids</taxon>
        <taxon>fabids</taxon>
        <taxon>Rosales</taxon>
        <taxon>Moraceae</taxon>
        <taxon>Ficeae</taxon>
        <taxon>Ficus</taxon>
    </lineage>
</organism>
<dbReference type="PANTHER" id="PTHR35098:SF1">
    <property type="entry name" value="NODULIN-RELATED PROTEIN 2"/>
    <property type="match status" value="1"/>
</dbReference>
<dbReference type="EMBL" id="BTGU01000013">
    <property type="protein sequence ID" value="GMN41958.1"/>
    <property type="molecule type" value="Genomic_DNA"/>
</dbReference>
<reference evidence="2" key="1">
    <citation type="submission" date="2023-07" db="EMBL/GenBank/DDBJ databases">
        <title>draft genome sequence of fig (Ficus carica).</title>
        <authorList>
            <person name="Takahashi T."/>
            <person name="Nishimura K."/>
        </authorList>
    </citation>
    <scope>NUCLEOTIDE SEQUENCE</scope>
</reference>
<protein>
    <submittedName>
        <fullName evidence="2">Uncharacterized protein</fullName>
    </submittedName>
</protein>
<evidence type="ECO:0000313" key="2">
    <source>
        <dbReference type="EMBL" id="GMN41958.1"/>
    </source>
</evidence>
<sequence length="188" mass="19428">MDFLKSLSGGSGDKPAGEVNKGGDHHQNPSTTELLSSAKEVASAARLAASNQSDKIDKGKAAGAAADLLDATSGKLGDKGVGQHLQKAEDYLRQYEAKNTGAGAGAGHAKRSEEGHEAGGGGEKHKPESTEHHEDQKKNLSVLGGRVTRSGLSARWRGWGLVADCQSCGRGRRVGVLGAPSTLGRSFF</sequence>